<evidence type="ECO:0000313" key="4">
    <source>
        <dbReference type="Proteomes" id="UP000283210"/>
    </source>
</evidence>
<dbReference type="Proteomes" id="UP000283210">
    <property type="component" value="Chromosome 17"/>
</dbReference>
<evidence type="ECO:0000313" key="3">
    <source>
        <dbReference type="EMBL" id="RVE62073.1"/>
    </source>
</evidence>
<feature type="region of interest" description="Disordered" evidence="2">
    <location>
        <begin position="306"/>
        <end position="331"/>
    </location>
</feature>
<feature type="region of interest" description="Disordered" evidence="2">
    <location>
        <begin position="33"/>
        <end position="52"/>
    </location>
</feature>
<organism evidence="3 4">
    <name type="scientific">Oryzias javanicus</name>
    <name type="common">Javanese ricefish</name>
    <name type="synonym">Aplocheilus javanicus</name>
    <dbReference type="NCBI Taxonomy" id="123683"/>
    <lineage>
        <taxon>Eukaryota</taxon>
        <taxon>Metazoa</taxon>
        <taxon>Chordata</taxon>
        <taxon>Craniata</taxon>
        <taxon>Vertebrata</taxon>
        <taxon>Euteleostomi</taxon>
        <taxon>Actinopterygii</taxon>
        <taxon>Neopterygii</taxon>
        <taxon>Teleostei</taxon>
        <taxon>Neoteleostei</taxon>
        <taxon>Acanthomorphata</taxon>
        <taxon>Ovalentaria</taxon>
        <taxon>Atherinomorphae</taxon>
        <taxon>Beloniformes</taxon>
        <taxon>Adrianichthyidae</taxon>
        <taxon>Oryziinae</taxon>
        <taxon>Oryzias</taxon>
    </lineage>
</organism>
<feature type="region of interest" description="Disordered" evidence="2">
    <location>
        <begin position="358"/>
        <end position="433"/>
    </location>
</feature>
<dbReference type="PANTHER" id="PTHR15917:SF0">
    <property type="entry name" value="PROTEIN LARGEN"/>
    <property type="match status" value="1"/>
</dbReference>
<reference evidence="3 4" key="2">
    <citation type="submission" date="2019-01" db="EMBL/GenBank/DDBJ databases">
        <title>A chromosome length genome reference of the Java medaka (oryzias javanicus).</title>
        <authorList>
            <person name="Herpin A."/>
            <person name="Takehana Y."/>
            <person name="Naruse K."/>
            <person name="Ansai S."/>
            <person name="Kawaguchi M."/>
        </authorList>
    </citation>
    <scope>NUCLEOTIDE SEQUENCE [LARGE SCALE GENOMIC DNA]</scope>
    <source>
        <strain evidence="3">RS831</strain>
        <tissue evidence="3">Whole body</tissue>
    </source>
</reference>
<keyword evidence="4" id="KW-1185">Reference proteome</keyword>
<dbReference type="PANTHER" id="PTHR15917">
    <property type="match status" value="1"/>
</dbReference>
<dbReference type="GO" id="GO:0045793">
    <property type="term" value="P:positive regulation of cell size"/>
    <property type="evidence" value="ECO:0007669"/>
    <property type="project" value="TreeGrafter"/>
</dbReference>
<feature type="compositionally biased region" description="Polar residues" evidence="2">
    <location>
        <begin position="203"/>
        <end position="216"/>
    </location>
</feature>
<evidence type="ECO:0000256" key="1">
    <source>
        <dbReference type="ARBA" id="ARBA00023054"/>
    </source>
</evidence>
<sequence>MYPDGSHALGHHRFLQRGRPPCVPCEYDCHRRDVRAPPPPQRSPQRRPVLAGPGPWSQTCVWEVNPALWGRPAPPAGTHCSSVSQHCGCVADRYDGGPALYSGIPHPLPHLQVKGHGYRRRRTIRYLSMDEEEGCGCSSGSYQVANGHCGAGEGGAHRDNHQEPERLEAGSKEGCEASHERFFSTEVPQNHLNHSRRKGTCNLPTCSETSPSTNVCQRRRSEETRQRRRKPTVRDQIRQVVTDLEDVLGGLKQVHVEMKEVVDQIDRLTADIHLEVPALPQGPSNHLHGSAPAGDLRVALLANHKPASGQAPQPNDEDRVILRTNGPSPVHMASVVKTNSFVPPSLNRDTSQERLSVNGHLPHLNPKRAPNHTDPPQTLEPKVIIENGPSKPQTQKPPPYPQNGRCGRGPQPQTRPAKPPAHPVRGRQSTSMV</sequence>
<feature type="region of interest" description="Disordered" evidence="2">
    <location>
        <begin position="203"/>
        <end position="234"/>
    </location>
</feature>
<dbReference type="GO" id="GO:0045727">
    <property type="term" value="P:positive regulation of translation"/>
    <property type="evidence" value="ECO:0007669"/>
    <property type="project" value="TreeGrafter"/>
</dbReference>
<name>A0A437CHF5_ORYJA</name>
<evidence type="ECO:0008006" key="5">
    <source>
        <dbReference type="Google" id="ProtNLM"/>
    </source>
</evidence>
<dbReference type="AlphaFoldDB" id="A0A437CHF5"/>
<keyword evidence="1" id="KW-0175">Coiled coil</keyword>
<evidence type="ECO:0000256" key="2">
    <source>
        <dbReference type="SAM" id="MobiDB-lite"/>
    </source>
</evidence>
<dbReference type="OrthoDB" id="8615648at2759"/>
<proteinExistence type="predicted"/>
<dbReference type="EMBL" id="CM012453">
    <property type="protein sequence ID" value="RVE62073.1"/>
    <property type="molecule type" value="Genomic_DNA"/>
</dbReference>
<protein>
    <recommendedName>
        <fullName evidence="5">Protein Largen</fullName>
    </recommendedName>
</protein>
<reference evidence="3 4" key="1">
    <citation type="submission" date="2018-11" db="EMBL/GenBank/DDBJ databases">
        <authorList>
            <person name="Lopez-Roques C."/>
            <person name="Donnadieu C."/>
            <person name="Bouchez O."/>
            <person name="Klopp C."/>
            <person name="Cabau C."/>
            <person name="Zahm M."/>
        </authorList>
    </citation>
    <scope>NUCLEOTIDE SEQUENCE [LARGE SCALE GENOMIC DNA]</scope>
    <source>
        <strain evidence="3">RS831</strain>
        <tissue evidence="3">Whole body</tissue>
    </source>
</reference>
<accession>A0A437CHF5</accession>
<dbReference type="InterPro" id="IPR027997">
    <property type="entry name" value="Largen/INSYN1"/>
</dbReference>
<gene>
    <name evidence="3" type="ORF">OJAV_G00177150</name>
</gene>